<dbReference type="Pfam" id="PF03328">
    <property type="entry name" value="HpcH_HpaI"/>
    <property type="match status" value="1"/>
</dbReference>
<evidence type="ECO:0000313" key="5">
    <source>
        <dbReference type="EMBL" id="SVC32438.1"/>
    </source>
</evidence>
<protein>
    <recommendedName>
        <fullName evidence="4">HpcH/HpaI aldolase/citrate lyase domain-containing protein</fullName>
    </recommendedName>
</protein>
<dbReference type="InterPro" id="IPR040442">
    <property type="entry name" value="Pyrv_kinase-like_dom_sf"/>
</dbReference>
<dbReference type="InterPro" id="IPR005000">
    <property type="entry name" value="Aldolase/citrate-lyase_domain"/>
</dbReference>
<organism evidence="5">
    <name type="scientific">marine metagenome</name>
    <dbReference type="NCBI Taxonomy" id="408172"/>
    <lineage>
        <taxon>unclassified sequences</taxon>
        <taxon>metagenomes</taxon>
        <taxon>ecological metagenomes</taxon>
    </lineage>
</organism>
<dbReference type="InterPro" id="IPR015813">
    <property type="entry name" value="Pyrv/PenolPyrv_kinase-like_dom"/>
</dbReference>
<dbReference type="PANTHER" id="PTHR30502:SF0">
    <property type="entry name" value="PHOSPHOENOLPYRUVATE CARBOXYLASE FAMILY PROTEIN"/>
    <property type="match status" value="1"/>
</dbReference>
<gene>
    <name evidence="5" type="ORF">METZ01_LOCUS285292</name>
</gene>
<keyword evidence="3" id="KW-0456">Lyase</keyword>
<evidence type="ECO:0000256" key="1">
    <source>
        <dbReference type="ARBA" id="ARBA00005568"/>
    </source>
</evidence>
<feature type="non-terminal residue" evidence="5">
    <location>
        <position position="154"/>
    </location>
</feature>
<evidence type="ECO:0000256" key="3">
    <source>
        <dbReference type="ARBA" id="ARBA00023239"/>
    </source>
</evidence>
<reference evidence="5" key="1">
    <citation type="submission" date="2018-05" db="EMBL/GenBank/DDBJ databases">
        <authorList>
            <person name="Lanie J.A."/>
            <person name="Ng W.-L."/>
            <person name="Kazmierczak K.M."/>
            <person name="Andrzejewski T.M."/>
            <person name="Davidsen T.M."/>
            <person name="Wayne K.J."/>
            <person name="Tettelin H."/>
            <person name="Glass J.I."/>
            <person name="Rusch D."/>
            <person name="Podicherti R."/>
            <person name="Tsui H.-C.T."/>
            <person name="Winkler M.E."/>
        </authorList>
    </citation>
    <scope>NUCLEOTIDE SEQUENCE</scope>
</reference>
<evidence type="ECO:0000259" key="4">
    <source>
        <dbReference type="Pfam" id="PF03328"/>
    </source>
</evidence>
<dbReference type="SUPFAM" id="SSF51621">
    <property type="entry name" value="Phosphoenolpyruvate/pyruvate domain"/>
    <property type="match status" value="1"/>
</dbReference>
<feature type="domain" description="HpcH/HpaI aldolase/citrate lyase" evidence="4">
    <location>
        <begin position="26"/>
        <end position="152"/>
    </location>
</feature>
<dbReference type="GO" id="GO:0005737">
    <property type="term" value="C:cytoplasm"/>
    <property type="evidence" value="ECO:0007669"/>
    <property type="project" value="TreeGrafter"/>
</dbReference>
<proteinExistence type="inferred from homology"/>
<sequence>MYPSKIRDHLKTGKPVLSTSLSCTHIATPTYNLKPDWVWIDTEHSPWGVESMGSICTDGRKKGVAPVIRIPWNDPSYIKKSYDVGAVGVMIPQVDNVEEVKQAVHDAKYPPIGERGIAPWFAGQMDNLSQQDVVDHANNETLLILQMESVEAYE</sequence>
<evidence type="ECO:0000256" key="2">
    <source>
        <dbReference type="ARBA" id="ARBA00022723"/>
    </source>
</evidence>
<keyword evidence="2" id="KW-0479">Metal-binding</keyword>
<dbReference type="PANTHER" id="PTHR30502">
    <property type="entry name" value="2-KETO-3-DEOXY-L-RHAMNONATE ALDOLASE"/>
    <property type="match status" value="1"/>
</dbReference>
<dbReference type="EMBL" id="UINC01085158">
    <property type="protein sequence ID" value="SVC32438.1"/>
    <property type="molecule type" value="Genomic_DNA"/>
</dbReference>
<dbReference type="GO" id="GO:0046872">
    <property type="term" value="F:metal ion binding"/>
    <property type="evidence" value="ECO:0007669"/>
    <property type="project" value="UniProtKB-KW"/>
</dbReference>
<dbReference type="InterPro" id="IPR050251">
    <property type="entry name" value="HpcH-HpaI_aldolase"/>
</dbReference>
<dbReference type="GO" id="GO:0016832">
    <property type="term" value="F:aldehyde-lyase activity"/>
    <property type="evidence" value="ECO:0007669"/>
    <property type="project" value="TreeGrafter"/>
</dbReference>
<accession>A0A382L667</accession>
<name>A0A382L667_9ZZZZ</name>
<comment type="similarity">
    <text evidence="1">Belongs to the HpcH/HpaI aldolase family.</text>
</comment>
<dbReference type="AlphaFoldDB" id="A0A382L667"/>
<dbReference type="Gene3D" id="3.20.20.60">
    <property type="entry name" value="Phosphoenolpyruvate-binding domains"/>
    <property type="match status" value="1"/>
</dbReference>